<dbReference type="Pfam" id="PF03372">
    <property type="entry name" value="Exo_endo_phos"/>
    <property type="match status" value="1"/>
</dbReference>
<gene>
    <name evidence="3" type="ORF">EVJ58_g9729</name>
</gene>
<dbReference type="InterPro" id="IPR043502">
    <property type="entry name" value="DNA/RNA_pol_sf"/>
</dbReference>
<comment type="caution">
    <text evidence="3">The sequence shown here is derived from an EMBL/GenBank/DDBJ whole genome shotgun (WGS) entry which is preliminary data.</text>
</comment>
<dbReference type="InterPro" id="IPR000477">
    <property type="entry name" value="RT_dom"/>
</dbReference>
<dbReference type="InterPro" id="IPR005135">
    <property type="entry name" value="Endo/exonuclease/phosphatase"/>
</dbReference>
<evidence type="ECO:0000259" key="2">
    <source>
        <dbReference type="PROSITE" id="PS50878"/>
    </source>
</evidence>
<dbReference type="InterPro" id="IPR036691">
    <property type="entry name" value="Endo/exonu/phosph_ase_sf"/>
</dbReference>
<feature type="compositionally biased region" description="Polar residues" evidence="1">
    <location>
        <begin position="1"/>
        <end position="12"/>
    </location>
</feature>
<evidence type="ECO:0000313" key="3">
    <source>
        <dbReference type="EMBL" id="TFY52944.1"/>
    </source>
</evidence>
<dbReference type="EMBL" id="SEKV01000895">
    <property type="protein sequence ID" value="TFY52944.1"/>
    <property type="molecule type" value="Genomic_DNA"/>
</dbReference>
<dbReference type="Gene3D" id="3.60.10.10">
    <property type="entry name" value="Endonuclease/exonuclease/phosphatase"/>
    <property type="match status" value="1"/>
</dbReference>
<feature type="domain" description="Reverse transcriptase" evidence="2">
    <location>
        <begin position="620"/>
        <end position="911"/>
    </location>
</feature>
<evidence type="ECO:0000256" key="1">
    <source>
        <dbReference type="SAM" id="MobiDB-lite"/>
    </source>
</evidence>
<dbReference type="Proteomes" id="UP000298390">
    <property type="component" value="Unassembled WGS sequence"/>
</dbReference>
<feature type="compositionally biased region" description="Polar residues" evidence="1">
    <location>
        <begin position="48"/>
        <end position="67"/>
    </location>
</feature>
<organism evidence="3 4">
    <name type="scientific">Rhodofomes roseus</name>
    <dbReference type="NCBI Taxonomy" id="34475"/>
    <lineage>
        <taxon>Eukaryota</taxon>
        <taxon>Fungi</taxon>
        <taxon>Dikarya</taxon>
        <taxon>Basidiomycota</taxon>
        <taxon>Agaricomycotina</taxon>
        <taxon>Agaricomycetes</taxon>
        <taxon>Polyporales</taxon>
        <taxon>Rhodofomes</taxon>
    </lineage>
</organism>
<name>A0A4Y9XRJ8_9APHY</name>
<dbReference type="Pfam" id="PF00078">
    <property type="entry name" value="RVT_1"/>
    <property type="match status" value="1"/>
</dbReference>
<dbReference type="SUPFAM" id="SSF56219">
    <property type="entry name" value="DNase I-like"/>
    <property type="match status" value="1"/>
</dbReference>
<dbReference type="CDD" id="cd09076">
    <property type="entry name" value="L1-EN"/>
    <property type="match status" value="1"/>
</dbReference>
<dbReference type="PROSITE" id="PS50878">
    <property type="entry name" value="RT_POL"/>
    <property type="match status" value="1"/>
</dbReference>
<dbReference type="SUPFAM" id="SSF56672">
    <property type="entry name" value="DNA/RNA polymerases"/>
    <property type="match status" value="1"/>
</dbReference>
<dbReference type="GO" id="GO:0003824">
    <property type="term" value="F:catalytic activity"/>
    <property type="evidence" value="ECO:0007669"/>
    <property type="project" value="InterPro"/>
</dbReference>
<accession>A0A4Y9XRJ8</accession>
<protein>
    <recommendedName>
        <fullName evidence="2">Reverse transcriptase domain-containing protein</fullName>
    </recommendedName>
</protein>
<feature type="region of interest" description="Disordered" evidence="1">
    <location>
        <begin position="1"/>
        <end position="78"/>
    </location>
</feature>
<reference evidence="3 4" key="1">
    <citation type="submission" date="2019-01" db="EMBL/GenBank/DDBJ databases">
        <title>Genome sequencing of the rare red list fungi Fomitopsis rosea.</title>
        <authorList>
            <person name="Buettner E."/>
            <person name="Kellner H."/>
        </authorList>
    </citation>
    <scope>NUCLEOTIDE SEQUENCE [LARGE SCALE GENOMIC DNA]</scope>
    <source>
        <strain evidence="3 4">DSM 105464</strain>
    </source>
</reference>
<sequence length="1321" mass="148243">MADRTATGSPLHQRQVAPLPPIQGPSEDLLVEPGGGTTASRPPWQPTGGRSTLPQDQEQCDTPQPATGAQRAKKGRHTKASLMIGSLNICGRGNLFGTRNNKWNEINQLLREKKIGILALQETHLDDDLTSEVHRLYGRRVRVFNSESANSTGAQGVAFALNREIVDTCGIETEDIVPGRALLLRMRWHADRSLTVLNVYAPNGHTENAAFWTTLRDHFLRANTKKPDIVLGDFNLVEEAIDRLPAREDPSAAVKCLKEFIDTARVSDGWRLCEPTKKDYSFPQRGGSSSSRLDRIYASRDILSRALTWEIRTTGVPTDHCLVTATITAAAAPYIGKGRWAMPATLLSDSTFVETAVRLGEEKWEKAKGAVGDNRTDDANPQTLFKEFKDEVRAAARRRMREKVPKLEAAIRKTRDHIQTISSSTSFSNDSEQQREVGILRDRLHGLERKRHGQVQASTTARYILNAECPSKYWSAVNKERKPRDLFYSLQVPNSSPIRYATKSRDMAELARNYHDNLQVADSVQDSTETSRTREASILSALNGITAHLPTEDAASLTPELSEEEILESIKKAGPGKASGLDGIPYELWLTLHERWTWCTSKTKHKFNCLNFMRLLYRDIDRYGICNGTGFADGWMCPLYKKKDKRDIANYRPITLLNSDYKVYTRALACRLGREAAKIIHPDQAGFIPGRLITDQTQMCRVMVDYAEATEENGAIIALDQEKAYDKIQHDYLWRVLEKFGLPAAFIKRIRSLYADASTVVILNGEMSSPFRVFRGVRQGDPLSCLLFDLAIEPLACALRCSSLRGFQIPGVVEKLIATLFADDTSAFLCEQDSWNLLWNTLKVWCTASGAKFNDDKTEVVPVGTEEYRKSLQATRCIDPSRPEDRIPEHIRIARDGEAVRILGAWIGNTVDQVAMWTPTLTKVDNFLERWGKCHPSLTGKRHIVQMGPGGMTQYLAAVQGMPKSTEDALTAKIRSFIWDGAKTAPVAMSTLTRPIVEGGLGLLDITSRNEAIELMWVKRYLTLTEDRPRWAFAVDVLFSKAVSKDAGAIRRNAQINTFLQSWSPALHNRSSLPKYLKRMLSTAKKFNVSFAAVKLSANMKQSLPIWYHLGALKRLRLLNNSKVSDCLRDKHDVFRVADLLKLTHRACFKAARAASNDFVPEDCECQDCISDSNRGCKHPQKCCQAAALLLLQVRPKWHPDQSSPGDGLTLTRRRRGRNEEALESGGEIIFDPSLTSRGPVADAFRVFVDPNVHNEPPAIRAKRGRIVEDEARTVYILGPVAKVFFPREAEPMPLDYGFVFSLSKGRPERRRPWISRIPRR</sequence>
<dbReference type="STRING" id="34475.A0A4Y9XRJ8"/>
<evidence type="ECO:0000313" key="4">
    <source>
        <dbReference type="Proteomes" id="UP000298390"/>
    </source>
</evidence>
<dbReference type="PANTHER" id="PTHR19446">
    <property type="entry name" value="REVERSE TRANSCRIPTASES"/>
    <property type="match status" value="1"/>
</dbReference>
<dbReference type="CDD" id="cd01650">
    <property type="entry name" value="RT_nLTR_like"/>
    <property type="match status" value="1"/>
</dbReference>
<proteinExistence type="predicted"/>